<reference evidence="1 2" key="1">
    <citation type="journal article" date="2010" name="Appl. Environ. Microbiol.">
        <title>Characterization of Lactococcus lactis phage 949 and comparison with other lactococcal phages.</title>
        <authorList>
            <person name="Samson J.E."/>
            <person name="Moineau S."/>
        </authorList>
    </citation>
    <scope>NUCLEOTIDE SEQUENCE [LARGE SCALE GENOMIC DNA]</scope>
</reference>
<sequence>MELLANYDFKSDMDCFRQGEIFYYPCDYSKCDNYLRILNGKEDELAFRIYGTEESSGLFYDNSYCSQECLCNTVKAGKSIGIMIN</sequence>
<dbReference type="RefSeq" id="YP_004306281.1">
    <property type="nucleotide sequence ID" value="NC_015263.1"/>
</dbReference>
<accession>E0YJ08</accession>
<dbReference type="Proteomes" id="UP000002234">
    <property type="component" value="Segment"/>
</dbReference>
<dbReference type="KEGG" id="vg:10358946"/>
<evidence type="ECO:0000313" key="2">
    <source>
        <dbReference type="Proteomes" id="UP000002234"/>
    </source>
</evidence>
<dbReference type="EMBL" id="HM029250">
    <property type="protein sequence ID" value="ADM73679.1"/>
    <property type="molecule type" value="Genomic_DNA"/>
</dbReference>
<dbReference type="GeneID" id="10358946"/>
<evidence type="ECO:0000313" key="1">
    <source>
        <dbReference type="EMBL" id="ADM73679.1"/>
    </source>
</evidence>
<name>E0YJ08_9CAUD</name>
<protein>
    <submittedName>
        <fullName evidence="1">Uncharacterized protein</fullName>
    </submittedName>
</protein>
<proteinExistence type="predicted"/>
<keyword evidence="2" id="KW-1185">Reference proteome</keyword>
<organism evidence="1 2">
    <name type="scientific">Lactococcus phage 949</name>
    <dbReference type="NCBI Taxonomy" id="881953"/>
    <lineage>
        <taxon>Viruses</taxon>
        <taxon>Duplodnaviria</taxon>
        <taxon>Heunggongvirae</taxon>
        <taxon>Uroviricota</taxon>
        <taxon>Caudoviricetes</taxon>
        <taxon>Audreyjarvisvirus</taxon>
        <taxon>Audreyjarvisvirus av949</taxon>
    </lineage>
</organism>